<dbReference type="EMBL" id="CCBQ010000046">
    <property type="protein sequence ID" value="CDO96067.1"/>
    <property type="molecule type" value="Genomic_DNA"/>
</dbReference>
<evidence type="ECO:0000313" key="3">
    <source>
        <dbReference type="Proteomes" id="UP000031516"/>
    </source>
</evidence>
<reference evidence="2 3" key="1">
    <citation type="submission" date="2014-03" db="EMBL/GenBank/DDBJ databases">
        <title>The genome of Kluyveromyces dobzhanskii.</title>
        <authorList>
            <person name="Nystedt B."/>
            <person name="Astrom S."/>
        </authorList>
    </citation>
    <scope>NUCLEOTIDE SEQUENCE [LARGE SCALE GENOMIC DNA]</scope>
    <source>
        <strain evidence="2 3">CBS 2104</strain>
    </source>
</reference>
<dbReference type="GO" id="GO:0071008">
    <property type="term" value="C:U2-type post-mRNA release spliceosomal complex"/>
    <property type="evidence" value="ECO:0007669"/>
    <property type="project" value="InterPro"/>
</dbReference>
<keyword evidence="3" id="KW-1185">Reference proteome</keyword>
<dbReference type="InterPro" id="IPR028211">
    <property type="entry name" value="Ntr2"/>
</dbReference>
<proteinExistence type="predicted"/>
<name>A0A0A8LCT6_9SACH</name>
<dbReference type="AlphaFoldDB" id="A0A0A8LCT6"/>
<comment type="caution">
    <text evidence="2">The sequence shown here is derived from an EMBL/GenBank/DDBJ whole genome shotgun (WGS) entry which is preliminary data.</text>
</comment>
<dbReference type="Proteomes" id="UP000031516">
    <property type="component" value="Unassembled WGS sequence"/>
</dbReference>
<sequence>MVKFALPDLESDDDADLLGISTSKAGLSDDEAEEPPKPVKFKMKRNKLSPLMQEDTQDDVYTQLFQQPPGMRTRPSRNTVDILNLEDLEGSEEEPSNPTENAQNVRNRSKLDSESNITEKTYVKLLNKEDKDELRDLGITAQSKNYPELDDQLTMDASLQDERLALGDKEKKMMHVRKRREIEQLIQMHDDDSLGKSDILTQELQHLDKISGQKTVLLPKLQSKQKWQDMYEQLVEDVATKSTRKTLSSRRIDSLQQQLQDLSISKQELLAQITCTLQNATT</sequence>
<evidence type="ECO:0000256" key="1">
    <source>
        <dbReference type="SAM" id="MobiDB-lite"/>
    </source>
</evidence>
<dbReference type="GO" id="GO:0000390">
    <property type="term" value="P:spliceosomal complex disassembly"/>
    <property type="evidence" value="ECO:0007669"/>
    <property type="project" value="InterPro"/>
</dbReference>
<feature type="compositionally biased region" description="Polar residues" evidence="1">
    <location>
        <begin position="96"/>
        <end position="106"/>
    </location>
</feature>
<evidence type="ECO:0000313" key="2">
    <source>
        <dbReference type="EMBL" id="CDO96067.1"/>
    </source>
</evidence>
<gene>
    <name evidence="2" type="ORF">KLDO_g4287</name>
</gene>
<dbReference type="OrthoDB" id="4069136at2759"/>
<protein>
    <submittedName>
        <fullName evidence="2">WGS project CCBQ000000000 data, contig 00010</fullName>
    </submittedName>
</protein>
<dbReference type="Pfam" id="PF15458">
    <property type="entry name" value="NTR2"/>
    <property type="match status" value="1"/>
</dbReference>
<feature type="region of interest" description="Disordered" evidence="1">
    <location>
        <begin position="87"/>
        <end position="113"/>
    </location>
</feature>
<accession>A0A0A8LCT6</accession>
<organism evidence="2 3">
    <name type="scientific">Kluyveromyces dobzhanskii CBS 2104</name>
    <dbReference type="NCBI Taxonomy" id="1427455"/>
    <lineage>
        <taxon>Eukaryota</taxon>
        <taxon>Fungi</taxon>
        <taxon>Dikarya</taxon>
        <taxon>Ascomycota</taxon>
        <taxon>Saccharomycotina</taxon>
        <taxon>Saccharomycetes</taxon>
        <taxon>Saccharomycetales</taxon>
        <taxon>Saccharomycetaceae</taxon>
        <taxon>Kluyveromyces</taxon>
    </lineage>
</organism>
<feature type="region of interest" description="Disordered" evidence="1">
    <location>
        <begin position="1"/>
        <end position="37"/>
    </location>
</feature>